<evidence type="ECO:0000313" key="4">
    <source>
        <dbReference type="Proteomes" id="UP000194360"/>
    </source>
</evidence>
<gene>
    <name evidence="3" type="ORF">BG845_04000</name>
</gene>
<accession>A0A1Y2MTF3</accession>
<dbReference type="PANTHER" id="PTHR46268:SF6">
    <property type="entry name" value="UNIVERSAL STRESS PROTEIN UP12"/>
    <property type="match status" value="1"/>
</dbReference>
<evidence type="ECO:0000313" key="3">
    <source>
        <dbReference type="EMBL" id="OSY38484.1"/>
    </source>
</evidence>
<keyword evidence="4" id="KW-1185">Reference proteome</keyword>
<dbReference type="Pfam" id="PF00582">
    <property type="entry name" value="Usp"/>
    <property type="match status" value="1"/>
</dbReference>
<name>A0A1Y2MTF3_PSEAH</name>
<dbReference type="AlphaFoldDB" id="A0A1Y2MTF3"/>
<protein>
    <submittedName>
        <fullName evidence="3">Universal stress protein</fullName>
    </submittedName>
</protein>
<dbReference type="PRINTS" id="PR01438">
    <property type="entry name" value="UNVRSLSTRESS"/>
</dbReference>
<comment type="similarity">
    <text evidence="1">Belongs to the universal stress protein A family.</text>
</comment>
<sequence>MTICVAYGPTPEGAAALDLAVRESRLRGTRLVALATEQQERFETDTEPGDGGPLRERVESRLAALRADGDPETDVRVIDDGGDAAEAILDLAAAAGASLLVVGVRRRSPVGKLLTGSVAQRVILESPVPVLVTHAAR</sequence>
<dbReference type="InterPro" id="IPR006016">
    <property type="entry name" value="UspA"/>
</dbReference>
<dbReference type="SUPFAM" id="SSF52402">
    <property type="entry name" value="Adenine nucleotide alpha hydrolases-like"/>
    <property type="match status" value="1"/>
</dbReference>
<dbReference type="STRING" id="2074.BG845_04000"/>
<proteinExistence type="inferred from homology"/>
<dbReference type="InterPro" id="IPR014729">
    <property type="entry name" value="Rossmann-like_a/b/a_fold"/>
</dbReference>
<evidence type="ECO:0000256" key="1">
    <source>
        <dbReference type="ARBA" id="ARBA00008791"/>
    </source>
</evidence>
<dbReference type="PANTHER" id="PTHR46268">
    <property type="entry name" value="STRESS RESPONSE PROTEIN NHAX"/>
    <property type="match status" value="1"/>
</dbReference>
<evidence type="ECO:0000259" key="2">
    <source>
        <dbReference type="Pfam" id="PF00582"/>
    </source>
</evidence>
<comment type="caution">
    <text evidence="3">The sequence shown here is derived from an EMBL/GenBank/DDBJ whole genome shotgun (WGS) entry which is preliminary data.</text>
</comment>
<dbReference type="Proteomes" id="UP000194360">
    <property type="component" value="Unassembled WGS sequence"/>
</dbReference>
<dbReference type="RefSeq" id="WP_085914203.1">
    <property type="nucleotide sequence ID" value="NZ_AP018920.1"/>
</dbReference>
<organism evidence="3 4">
    <name type="scientific">Pseudonocardia autotrophica</name>
    <name type="common">Amycolata autotrophica</name>
    <name type="synonym">Nocardia autotrophica</name>
    <dbReference type="NCBI Taxonomy" id="2074"/>
    <lineage>
        <taxon>Bacteria</taxon>
        <taxon>Bacillati</taxon>
        <taxon>Actinomycetota</taxon>
        <taxon>Actinomycetes</taxon>
        <taxon>Pseudonocardiales</taxon>
        <taxon>Pseudonocardiaceae</taxon>
        <taxon>Pseudonocardia</taxon>
    </lineage>
</organism>
<dbReference type="OrthoDB" id="5419113at2"/>
<dbReference type="Gene3D" id="3.40.50.620">
    <property type="entry name" value="HUPs"/>
    <property type="match status" value="1"/>
</dbReference>
<dbReference type="CDD" id="cd00293">
    <property type="entry name" value="USP-like"/>
    <property type="match status" value="1"/>
</dbReference>
<dbReference type="EMBL" id="MIGB01000022">
    <property type="protein sequence ID" value="OSY38484.1"/>
    <property type="molecule type" value="Genomic_DNA"/>
</dbReference>
<reference evidence="3 4" key="1">
    <citation type="submission" date="2016-09" db="EMBL/GenBank/DDBJ databases">
        <title>Pseudonocardia autotrophica DSM535, a candidate organism with high potential of specific P450 cytochromes.</title>
        <authorList>
            <person name="Grumaz C."/>
            <person name="Vainshtein Y."/>
            <person name="Kirstahler P."/>
            <person name="Sohn K."/>
        </authorList>
    </citation>
    <scope>NUCLEOTIDE SEQUENCE [LARGE SCALE GENOMIC DNA]</scope>
    <source>
        <strain evidence="3 4">DSM 535</strain>
    </source>
</reference>
<dbReference type="InterPro" id="IPR006015">
    <property type="entry name" value="Universal_stress_UspA"/>
</dbReference>
<feature type="domain" description="UspA" evidence="2">
    <location>
        <begin position="2"/>
        <end position="134"/>
    </location>
</feature>